<sequence length="138" mass="15125">MRLIAFASLLASLALIGLVAFGGISRPTFELSYTADCKNTAPWQSNLTAEGFDIRATQVDNLSLSEQRAMMIAPAPMRDCMMGRVAGYHVIGDIPANDIITLLRRKPADVIALARDDQTRETVAIHHDGSIERREVTQ</sequence>
<protein>
    <submittedName>
        <fullName evidence="1">Uncharacterized protein</fullName>
    </submittedName>
</protein>
<dbReference type="EMBL" id="JFKB01000006">
    <property type="protein sequence ID" value="OSQ48005.1"/>
    <property type="molecule type" value="Genomic_DNA"/>
</dbReference>
<accession>A0A1Y2LBF8</accession>
<reference evidence="1 2" key="1">
    <citation type="submission" date="2014-03" db="EMBL/GenBank/DDBJ databases">
        <title>The draft genome sequence of Thalassospira alkalitolerans JCM 18968.</title>
        <authorList>
            <person name="Lai Q."/>
            <person name="Shao Z."/>
        </authorList>
    </citation>
    <scope>NUCLEOTIDE SEQUENCE [LARGE SCALE GENOMIC DNA]</scope>
    <source>
        <strain evidence="1 2">JCM 18968</strain>
    </source>
</reference>
<dbReference type="RefSeq" id="WP_085618550.1">
    <property type="nucleotide sequence ID" value="NZ_CAXBPE010000017.1"/>
</dbReference>
<name>A0A1Y2LBF8_9PROT</name>
<dbReference type="OrthoDB" id="7356728at2"/>
<keyword evidence="2" id="KW-1185">Reference proteome</keyword>
<evidence type="ECO:0000313" key="2">
    <source>
        <dbReference type="Proteomes" id="UP000193396"/>
    </source>
</evidence>
<dbReference type="Proteomes" id="UP000193396">
    <property type="component" value="Unassembled WGS sequence"/>
</dbReference>
<gene>
    <name evidence="1" type="ORF">TALK_10415</name>
</gene>
<evidence type="ECO:0000313" key="1">
    <source>
        <dbReference type="EMBL" id="OSQ48005.1"/>
    </source>
</evidence>
<comment type="caution">
    <text evidence="1">The sequence shown here is derived from an EMBL/GenBank/DDBJ whole genome shotgun (WGS) entry which is preliminary data.</text>
</comment>
<organism evidence="1 2">
    <name type="scientific">Thalassospira alkalitolerans</name>
    <dbReference type="NCBI Taxonomy" id="1293890"/>
    <lineage>
        <taxon>Bacteria</taxon>
        <taxon>Pseudomonadati</taxon>
        <taxon>Pseudomonadota</taxon>
        <taxon>Alphaproteobacteria</taxon>
        <taxon>Rhodospirillales</taxon>
        <taxon>Thalassospiraceae</taxon>
        <taxon>Thalassospira</taxon>
    </lineage>
</organism>
<proteinExistence type="predicted"/>
<dbReference type="STRING" id="1293890.TALK_10415"/>
<dbReference type="AlphaFoldDB" id="A0A1Y2LBF8"/>